<reference evidence="4 5" key="1">
    <citation type="submission" date="2014-07" db="EMBL/GenBank/DDBJ databases">
        <title>Tepidicaulis marinum gen. nov., sp. nov., a novel marine bacterium denitrifying nitrate to nitrous oxide strictly under microaerobic conditions.</title>
        <authorList>
            <person name="Takeuchi M."/>
            <person name="Yamagishi T."/>
            <person name="Kamagata Y."/>
            <person name="Oshima K."/>
            <person name="Hattori M."/>
            <person name="Katayama T."/>
            <person name="Hanada S."/>
            <person name="Tamaki H."/>
            <person name="Marumo K."/>
            <person name="Maeda H."/>
            <person name="Nedachi M."/>
            <person name="Iwasaki W."/>
            <person name="Suwa Y."/>
            <person name="Sakata S."/>
        </authorList>
    </citation>
    <scope>NUCLEOTIDE SEQUENCE [LARGE SCALE GENOMIC DNA]</scope>
    <source>
        <strain evidence="4 5">MA2</strain>
    </source>
</reference>
<evidence type="ECO:0000256" key="1">
    <source>
        <dbReference type="ARBA" id="ARBA00022679"/>
    </source>
</evidence>
<dbReference type="EMBL" id="BBIO01000007">
    <property type="protein sequence ID" value="GAK45072.1"/>
    <property type="molecule type" value="Genomic_DNA"/>
</dbReference>
<sequence>MDGKIRAQKTWGSSPTGSTSAKGSAPGTKDFFERALKYRSKHEMPWLPDVIPFQEMRGKRVLEIGFGPGYDALSFMQAGATYSGIDITPENLERTRKHLALFGFEPEVRQGDAEALPFDDASFDVAYSNGVLHHVPSIEQAFSEVHRVLEPGGDFYVLVYNKNSLFYRITLAIWYQIIHGYRHKETLQEQLSRIEFNEADERPIVNVYSKRELRALLQQTGFKVSSIKVRKLTWEDLPAVWFVHRFFKYIPRSLLHFLGKAVGWYLIAHARK</sequence>
<dbReference type="PANTHER" id="PTHR44068">
    <property type="entry name" value="ZGC:194242"/>
    <property type="match status" value="1"/>
</dbReference>
<dbReference type="Proteomes" id="UP000028702">
    <property type="component" value="Unassembled WGS sequence"/>
</dbReference>
<organism evidence="4 5">
    <name type="scientific">Tepidicaulis marinus</name>
    <dbReference type="NCBI Taxonomy" id="1333998"/>
    <lineage>
        <taxon>Bacteria</taxon>
        <taxon>Pseudomonadati</taxon>
        <taxon>Pseudomonadota</taxon>
        <taxon>Alphaproteobacteria</taxon>
        <taxon>Hyphomicrobiales</taxon>
        <taxon>Parvibaculaceae</taxon>
        <taxon>Tepidicaulis</taxon>
    </lineage>
</organism>
<proteinExistence type="predicted"/>
<evidence type="ECO:0000313" key="5">
    <source>
        <dbReference type="Proteomes" id="UP000028702"/>
    </source>
</evidence>
<gene>
    <name evidence="4" type="ORF">M2A_1571</name>
</gene>
<keyword evidence="1 4" id="KW-0808">Transferase</keyword>
<evidence type="ECO:0000259" key="3">
    <source>
        <dbReference type="Pfam" id="PF08241"/>
    </source>
</evidence>
<protein>
    <submittedName>
        <fullName evidence="4">Type 11 methyltransferase</fullName>
    </submittedName>
</protein>
<keyword evidence="5" id="KW-1185">Reference proteome</keyword>
<dbReference type="InterPro" id="IPR013216">
    <property type="entry name" value="Methyltransf_11"/>
</dbReference>
<dbReference type="CDD" id="cd02440">
    <property type="entry name" value="AdoMet_MTases"/>
    <property type="match status" value="1"/>
</dbReference>
<dbReference type="STRING" id="1333998.M2A_1571"/>
<evidence type="ECO:0000313" key="4">
    <source>
        <dbReference type="EMBL" id="GAK45072.1"/>
    </source>
</evidence>
<keyword evidence="4" id="KW-0489">Methyltransferase</keyword>
<dbReference type="GO" id="GO:0008757">
    <property type="term" value="F:S-adenosylmethionine-dependent methyltransferase activity"/>
    <property type="evidence" value="ECO:0007669"/>
    <property type="project" value="InterPro"/>
</dbReference>
<dbReference type="Gene3D" id="3.40.50.150">
    <property type="entry name" value="Vaccinia Virus protein VP39"/>
    <property type="match status" value="1"/>
</dbReference>
<dbReference type="AlphaFoldDB" id="A0A081BAK4"/>
<comment type="caution">
    <text evidence="4">The sequence shown here is derived from an EMBL/GenBank/DDBJ whole genome shotgun (WGS) entry which is preliminary data.</text>
</comment>
<feature type="domain" description="Methyltransferase type 11" evidence="3">
    <location>
        <begin position="62"/>
        <end position="156"/>
    </location>
</feature>
<feature type="region of interest" description="Disordered" evidence="2">
    <location>
        <begin position="1"/>
        <end position="28"/>
    </location>
</feature>
<accession>A0A081BAK4</accession>
<dbReference type="InterPro" id="IPR050447">
    <property type="entry name" value="Erg6_SMT_methyltransf"/>
</dbReference>
<dbReference type="GO" id="GO:0032259">
    <property type="term" value="P:methylation"/>
    <property type="evidence" value="ECO:0007669"/>
    <property type="project" value="UniProtKB-KW"/>
</dbReference>
<dbReference type="Pfam" id="PF08241">
    <property type="entry name" value="Methyltransf_11"/>
    <property type="match status" value="1"/>
</dbReference>
<dbReference type="RefSeq" id="WP_081875477.1">
    <property type="nucleotide sequence ID" value="NZ_BBIO01000007.1"/>
</dbReference>
<dbReference type="PANTHER" id="PTHR44068:SF11">
    <property type="entry name" value="GERANYL DIPHOSPHATE 2-C-METHYLTRANSFERASE"/>
    <property type="match status" value="1"/>
</dbReference>
<evidence type="ECO:0000256" key="2">
    <source>
        <dbReference type="SAM" id="MobiDB-lite"/>
    </source>
</evidence>
<dbReference type="SUPFAM" id="SSF53335">
    <property type="entry name" value="S-adenosyl-L-methionine-dependent methyltransferases"/>
    <property type="match status" value="1"/>
</dbReference>
<name>A0A081BAK4_9HYPH</name>
<dbReference type="InterPro" id="IPR029063">
    <property type="entry name" value="SAM-dependent_MTases_sf"/>
</dbReference>
<feature type="compositionally biased region" description="Polar residues" evidence="2">
    <location>
        <begin position="10"/>
        <end position="22"/>
    </location>
</feature>
<dbReference type="eggNOG" id="COG2226">
    <property type="taxonomic scope" value="Bacteria"/>
</dbReference>